<evidence type="ECO:0000313" key="3">
    <source>
        <dbReference type="EMBL" id="PGH25054.1"/>
    </source>
</evidence>
<evidence type="ECO:0000313" key="4">
    <source>
        <dbReference type="Proteomes" id="UP000226179"/>
    </source>
</evidence>
<dbReference type="InterPro" id="IPR027417">
    <property type="entry name" value="P-loop_NTPase"/>
</dbReference>
<feature type="domain" description="ATPase AAA-type core" evidence="2">
    <location>
        <begin position="60"/>
        <end position="483"/>
    </location>
</feature>
<evidence type="ECO:0000256" key="1">
    <source>
        <dbReference type="SAM" id="Coils"/>
    </source>
</evidence>
<feature type="coiled-coil region" evidence="1">
    <location>
        <begin position="581"/>
        <end position="608"/>
    </location>
</feature>
<name>A0A2B7YLU0_9FUSO</name>
<dbReference type="SUPFAM" id="SSF52540">
    <property type="entry name" value="P-loop containing nucleoside triphosphate hydrolases"/>
    <property type="match status" value="1"/>
</dbReference>
<dbReference type="RefSeq" id="WP_158411770.1">
    <property type="nucleotide sequence ID" value="NZ_CP077150.1"/>
</dbReference>
<organism evidence="3 4">
    <name type="scientific">Fusobacterium animalis</name>
    <dbReference type="NCBI Taxonomy" id="76859"/>
    <lineage>
        <taxon>Bacteria</taxon>
        <taxon>Fusobacteriati</taxon>
        <taxon>Fusobacteriota</taxon>
        <taxon>Fusobacteriia</taxon>
        <taxon>Fusobacteriales</taxon>
        <taxon>Fusobacteriaceae</taxon>
        <taxon>Fusobacterium</taxon>
    </lineage>
</organism>
<dbReference type="Proteomes" id="UP000226179">
    <property type="component" value="Unassembled WGS sequence"/>
</dbReference>
<sequence length="612" mass="73176">MFPIFMWVKEYKSLENFQVNFDKSYNIEFEYKENRIKKLKISKNTNKIPKHFYGSNIDSINIIIGKNGTGKSSILEMMSLFDRVNGIYKSYVEYPREFLIIYKTNNEKEFVLEGYHENDDDKYFEFLKMPKDSIIFLVNYYTFKMTENYEFIGINSPKNLKDTGILRIKYGEEKINFFEKKYSYEEAEEGNYKINTGVSEGNKATIYEYFINKKNIQSELYQAANIVIEIPELDFYIDKVKKSFKIMKEIKLFNMLKEDKIKDVIIKNYSNYLFSYKIWKIIENKSFQVDEILDIIKTEKIKLKKIKNTEQILEKLLEEIKEYENVKDLSNKIHEILLLLNDVQVSELNFKRKTNVLKKYEIKGTDSRIKKFLKKYDEIVNYPWTNKRLYLSEFEKILNITEEGMSDGERVRVNIFSTIHRFLEENGELKNKKYVTLLFDEVEMFLHPEWSRTFLDDLLLELKDYSEKQFKIIFASHSPFLLSDICSEGVIYLEKKARETVVKEVEIKNFGANIIDLFKNTMFLKSTFGEFATKKIKEVVKKIDDKTKSYFEIKNNPEINYIIEEIGEKLISNKLKSMIEAKLENNDKEYYEKKIAEYQAKIRKIEEKEGKK</sequence>
<evidence type="ECO:0000259" key="2">
    <source>
        <dbReference type="Pfam" id="PF13304"/>
    </source>
</evidence>
<comment type="caution">
    <text evidence="3">The sequence shown here is derived from an EMBL/GenBank/DDBJ whole genome shotgun (WGS) entry which is preliminary data.</text>
</comment>
<dbReference type="GO" id="GO:0016887">
    <property type="term" value="F:ATP hydrolysis activity"/>
    <property type="evidence" value="ECO:0007669"/>
    <property type="project" value="InterPro"/>
</dbReference>
<accession>A0A2B7YLU0</accession>
<dbReference type="EMBL" id="NJGJ01000001">
    <property type="protein sequence ID" value="PGH25054.1"/>
    <property type="molecule type" value="Genomic_DNA"/>
</dbReference>
<dbReference type="Gene3D" id="3.40.50.300">
    <property type="entry name" value="P-loop containing nucleotide triphosphate hydrolases"/>
    <property type="match status" value="1"/>
</dbReference>
<protein>
    <recommendedName>
        <fullName evidence="2">ATPase AAA-type core domain-containing protein</fullName>
    </recommendedName>
</protein>
<proteinExistence type="predicted"/>
<dbReference type="GO" id="GO:0005524">
    <property type="term" value="F:ATP binding"/>
    <property type="evidence" value="ECO:0007669"/>
    <property type="project" value="InterPro"/>
</dbReference>
<reference evidence="3 4" key="1">
    <citation type="submission" date="2017-06" db="EMBL/GenBank/DDBJ databases">
        <title>Draft genome sequence of Fusobacterium nucleatum subsp. animalis KCOM 1280 (=ChDC F318).</title>
        <authorList>
            <person name="Kook J.-K."/>
            <person name="Park S.-N."/>
            <person name="Lim Y.K."/>
            <person name="Roh H."/>
        </authorList>
    </citation>
    <scope>NUCLEOTIDE SEQUENCE [LARGE SCALE GENOMIC DNA]</scope>
    <source>
        <strain evidence="4">KCOM 1280 ( ChDC F318)</strain>
    </source>
</reference>
<dbReference type="Pfam" id="PF13304">
    <property type="entry name" value="AAA_21"/>
    <property type="match status" value="1"/>
</dbReference>
<keyword evidence="1" id="KW-0175">Coiled coil</keyword>
<feature type="coiled-coil region" evidence="1">
    <location>
        <begin position="303"/>
        <end position="333"/>
    </location>
</feature>
<dbReference type="AlphaFoldDB" id="A0A2B7YLU0"/>
<dbReference type="InterPro" id="IPR003959">
    <property type="entry name" value="ATPase_AAA_core"/>
</dbReference>
<gene>
    <name evidence="3" type="ORF">RN90_06345</name>
</gene>